<dbReference type="STRING" id="45074.Lsan_3411"/>
<dbReference type="RefSeq" id="WP_058515333.1">
    <property type="nucleotide sequence ID" value="NZ_CAAAIH010000038.1"/>
</dbReference>
<keyword evidence="2" id="KW-1185">Reference proteome</keyword>
<name>A0A0W0YH73_9GAMM</name>
<accession>A0A0W0YH73</accession>
<sequence length="303" mass="34754">MQIQSTHVQKIQNELELKIDDYPGGIAIWGALPALIDTSHQSFDRGVHVHARRRDGQKKVIDQTYGVVHCYYQNHYFTITELDAVAFTMASIFNIKLLALQCEWCKSDIIAHGLNSVIPSHQHGCQNCGHTNYTIDYCIANPLVKLKFLLNDLAIQREVLIPNRVINLDLRWFEEGFQIWGSNPAIIWTSPKPEESALHVHGFEQGNKRVVDNTYGEVILHGESLNIQMIRVLQIQMNLKLIYSQLDTIHCPRCNEPIFDTALKAVIPSTEKFCTQCEYKFATHKCISNPYYYLLEAFNEAYS</sequence>
<evidence type="ECO:0000313" key="2">
    <source>
        <dbReference type="Proteomes" id="UP000054703"/>
    </source>
</evidence>
<dbReference type="OrthoDB" id="1489751at2"/>
<evidence type="ECO:0000313" key="1">
    <source>
        <dbReference type="EMBL" id="KTD55859.1"/>
    </source>
</evidence>
<gene>
    <name evidence="1" type="ORF">Lsan_3411</name>
</gene>
<protein>
    <submittedName>
        <fullName evidence="1">Uncharacterized protein</fullName>
    </submittedName>
</protein>
<proteinExistence type="predicted"/>
<comment type="caution">
    <text evidence="1">The sequence shown here is derived from an EMBL/GenBank/DDBJ whole genome shotgun (WGS) entry which is preliminary data.</text>
</comment>
<dbReference type="EMBL" id="LNYU01000085">
    <property type="protein sequence ID" value="KTD55859.1"/>
    <property type="molecule type" value="Genomic_DNA"/>
</dbReference>
<reference evidence="1 2" key="1">
    <citation type="submission" date="2015-11" db="EMBL/GenBank/DDBJ databases">
        <title>Genomic analysis of 38 Legionella species identifies large and diverse effector repertoires.</title>
        <authorList>
            <person name="Burstein D."/>
            <person name="Amaro F."/>
            <person name="Zusman T."/>
            <person name="Lifshitz Z."/>
            <person name="Cohen O."/>
            <person name="Gilbert J.A."/>
            <person name="Pupko T."/>
            <person name="Shuman H.A."/>
            <person name="Segal G."/>
        </authorList>
    </citation>
    <scope>NUCLEOTIDE SEQUENCE [LARGE SCALE GENOMIC DNA]</scope>
    <source>
        <strain evidence="1 2">SC-63-C7</strain>
    </source>
</reference>
<dbReference type="PATRIC" id="fig|45074.5.peg.3661"/>
<organism evidence="1 2">
    <name type="scientific">Legionella santicrucis</name>
    <dbReference type="NCBI Taxonomy" id="45074"/>
    <lineage>
        <taxon>Bacteria</taxon>
        <taxon>Pseudomonadati</taxon>
        <taxon>Pseudomonadota</taxon>
        <taxon>Gammaproteobacteria</taxon>
        <taxon>Legionellales</taxon>
        <taxon>Legionellaceae</taxon>
        <taxon>Legionella</taxon>
    </lineage>
</organism>
<dbReference type="Proteomes" id="UP000054703">
    <property type="component" value="Unassembled WGS sequence"/>
</dbReference>
<dbReference type="AlphaFoldDB" id="A0A0W0YH73"/>